<dbReference type="OrthoDB" id="881171at2"/>
<feature type="signal peptide" evidence="1">
    <location>
        <begin position="1"/>
        <end position="21"/>
    </location>
</feature>
<dbReference type="AlphaFoldDB" id="A0A4R0N4V3"/>
<dbReference type="EMBL" id="SJSK01000001">
    <property type="protein sequence ID" value="TCC94417.1"/>
    <property type="molecule type" value="Genomic_DNA"/>
</dbReference>
<organism evidence="2 3">
    <name type="scientific">Pedobacter frigiditerrae</name>
    <dbReference type="NCBI Taxonomy" id="2530452"/>
    <lineage>
        <taxon>Bacteria</taxon>
        <taxon>Pseudomonadati</taxon>
        <taxon>Bacteroidota</taxon>
        <taxon>Sphingobacteriia</taxon>
        <taxon>Sphingobacteriales</taxon>
        <taxon>Sphingobacteriaceae</taxon>
        <taxon>Pedobacter</taxon>
    </lineage>
</organism>
<sequence length="135" mass="14688">MKHLKIYFALCLISIGFNAFSQKKFVGTFSNGFKGAKLSFTLTADGKQVQSFTFDGYWRCGGSTEHIKAGLEKSFSVVNGKIQGVILDPENGGASAFRFNLEGVVNGKHANGTFRMNITGLSCDTYKLNWTAVAI</sequence>
<dbReference type="RefSeq" id="WP_131552276.1">
    <property type="nucleotide sequence ID" value="NZ_SJSK01000001.1"/>
</dbReference>
<comment type="caution">
    <text evidence="2">The sequence shown here is derived from an EMBL/GenBank/DDBJ whole genome shotgun (WGS) entry which is preliminary data.</text>
</comment>
<evidence type="ECO:0000313" key="2">
    <source>
        <dbReference type="EMBL" id="TCC94417.1"/>
    </source>
</evidence>
<protein>
    <submittedName>
        <fullName evidence="2">Uncharacterized protein</fullName>
    </submittedName>
</protein>
<reference evidence="2 3" key="1">
    <citation type="submission" date="2019-02" db="EMBL/GenBank/DDBJ databases">
        <title>Pedobacter sp. RP-1-13 sp. nov., isolated from Arctic soil.</title>
        <authorList>
            <person name="Dahal R.H."/>
        </authorList>
    </citation>
    <scope>NUCLEOTIDE SEQUENCE [LARGE SCALE GENOMIC DNA]</scope>
    <source>
        <strain evidence="2 3">RP-1-13</strain>
    </source>
</reference>
<gene>
    <name evidence="2" type="ORF">EZ428_06495</name>
</gene>
<accession>A0A4R0N4V3</accession>
<feature type="chain" id="PRO_5020996782" evidence="1">
    <location>
        <begin position="22"/>
        <end position="135"/>
    </location>
</feature>
<evidence type="ECO:0000313" key="3">
    <source>
        <dbReference type="Proteomes" id="UP000292884"/>
    </source>
</evidence>
<proteinExistence type="predicted"/>
<evidence type="ECO:0000256" key="1">
    <source>
        <dbReference type="SAM" id="SignalP"/>
    </source>
</evidence>
<keyword evidence="1" id="KW-0732">Signal</keyword>
<keyword evidence="3" id="KW-1185">Reference proteome</keyword>
<name>A0A4R0N4V3_9SPHI</name>
<dbReference type="Proteomes" id="UP000292884">
    <property type="component" value="Unassembled WGS sequence"/>
</dbReference>